<feature type="region of interest" description="Disordered" evidence="1">
    <location>
        <begin position="18"/>
        <end position="49"/>
    </location>
</feature>
<keyword evidence="2" id="KW-0812">Transmembrane</keyword>
<proteinExistence type="predicted"/>
<feature type="transmembrane region" description="Helical" evidence="2">
    <location>
        <begin position="58"/>
        <end position="79"/>
    </location>
</feature>
<feature type="compositionally biased region" description="Basic residues" evidence="1">
    <location>
        <begin position="32"/>
        <end position="45"/>
    </location>
</feature>
<keyword evidence="4" id="KW-1185">Reference proteome</keyword>
<reference evidence="3 4" key="1">
    <citation type="submission" date="2023-08" db="EMBL/GenBank/DDBJ databases">
        <title>Alcaligenaceae gen. nov., a novel taxon isolated from the sludge of Yixing Pesticide Factory.</title>
        <authorList>
            <person name="Ruan L."/>
        </authorList>
    </citation>
    <scope>NUCLEOTIDE SEQUENCE [LARGE SCALE GENOMIC DNA]</scope>
    <source>
        <strain evidence="3 4">LG-2</strain>
    </source>
</reference>
<sequence>MDKQGAYMIPAHAESPFKWPFPPKPKAPGAAVRRRSAARRARPRQQARSGVLTRRAMLADIALVIFWGASIPGLMWLGAAGGF</sequence>
<accession>A0ABU1D3D0</accession>
<protein>
    <submittedName>
        <fullName evidence="3">Uncharacterized protein</fullName>
    </submittedName>
</protein>
<comment type="caution">
    <text evidence="3">The sequence shown here is derived from an EMBL/GenBank/DDBJ whole genome shotgun (WGS) entry which is preliminary data.</text>
</comment>
<organism evidence="3 4">
    <name type="scientific">Yanghanlia caeni</name>
    <dbReference type="NCBI Taxonomy" id="3064283"/>
    <lineage>
        <taxon>Bacteria</taxon>
        <taxon>Pseudomonadati</taxon>
        <taxon>Pseudomonadota</taxon>
        <taxon>Betaproteobacteria</taxon>
        <taxon>Burkholderiales</taxon>
        <taxon>Alcaligenaceae</taxon>
        <taxon>Yanghanlia</taxon>
    </lineage>
</organism>
<evidence type="ECO:0000313" key="4">
    <source>
        <dbReference type="Proteomes" id="UP001232156"/>
    </source>
</evidence>
<keyword evidence="2" id="KW-1133">Transmembrane helix</keyword>
<evidence type="ECO:0000313" key="3">
    <source>
        <dbReference type="EMBL" id="MDR4124868.1"/>
    </source>
</evidence>
<dbReference type="Proteomes" id="UP001232156">
    <property type="component" value="Unassembled WGS sequence"/>
</dbReference>
<evidence type="ECO:0000256" key="2">
    <source>
        <dbReference type="SAM" id="Phobius"/>
    </source>
</evidence>
<dbReference type="RefSeq" id="WP_165279491.1">
    <property type="nucleotide sequence ID" value="NZ_JAUZQE010000004.1"/>
</dbReference>
<evidence type="ECO:0000256" key="1">
    <source>
        <dbReference type="SAM" id="MobiDB-lite"/>
    </source>
</evidence>
<name>A0ABU1D3D0_9BURK</name>
<dbReference type="EMBL" id="JAUZQE010000004">
    <property type="protein sequence ID" value="MDR4124868.1"/>
    <property type="molecule type" value="Genomic_DNA"/>
</dbReference>
<gene>
    <name evidence="3" type="ORF">Q8947_02575</name>
</gene>
<keyword evidence="2" id="KW-0472">Membrane</keyword>